<dbReference type="GO" id="GO:0010181">
    <property type="term" value="F:FMN binding"/>
    <property type="evidence" value="ECO:0007669"/>
    <property type="project" value="InterPro"/>
</dbReference>
<evidence type="ECO:0000256" key="4">
    <source>
        <dbReference type="ARBA" id="ARBA00023014"/>
    </source>
</evidence>
<keyword evidence="3" id="KW-0408">Iron</keyword>
<evidence type="ECO:0000313" key="7">
    <source>
        <dbReference type="EMBL" id="MBO8439835.1"/>
    </source>
</evidence>
<comment type="caution">
    <text evidence="7">The sequence shown here is derived from an EMBL/GenBank/DDBJ whole genome shotgun (WGS) entry which is preliminary data.</text>
</comment>
<accession>A0A940DJ30</accession>
<dbReference type="EMBL" id="JADIMV010000071">
    <property type="protein sequence ID" value="MBO8439835.1"/>
    <property type="molecule type" value="Genomic_DNA"/>
</dbReference>
<evidence type="ECO:0000259" key="5">
    <source>
        <dbReference type="PROSITE" id="PS50902"/>
    </source>
</evidence>
<protein>
    <submittedName>
        <fullName evidence="7">4Fe-4S binding protein</fullName>
    </submittedName>
</protein>
<dbReference type="PROSITE" id="PS51379">
    <property type="entry name" value="4FE4S_FER_2"/>
    <property type="match status" value="2"/>
</dbReference>
<feature type="domain" description="4Fe-4S ferredoxin-type" evidence="6">
    <location>
        <begin position="176"/>
        <end position="206"/>
    </location>
</feature>
<dbReference type="AlphaFoldDB" id="A0A940DJ30"/>
<evidence type="ECO:0000313" key="8">
    <source>
        <dbReference type="Proteomes" id="UP000712007"/>
    </source>
</evidence>
<comment type="cofactor">
    <cofactor evidence="1">
        <name>FMN</name>
        <dbReference type="ChEBI" id="CHEBI:58210"/>
    </cofactor>
</comment>
<keyword evidence="4" id="KW-0411">Iron-sulfur</keyword>
<dbReference type="GO" id="GO:0009055">
    <property type="term" value="F:electron transfer activity"/>
    <property type="evidence" value="ECO:0007669"/>
    <property type="project" value="InterPro"/>
</dbReference>
<dbReference type="InterPro" id="IPR029039">
    <property type="entry name" value="Flavoprotein-like_sf"/>
</dbReference>
<dbReference type="PROSITE" id="PS00198">
    <property type="entry name" value="4FE4S_FER_1"/>
    <property type="match status" value="2"/>
</dbReference>
<organism evidence="7 8">
    <name type="scientific">Candidatus Aphodosoma intestinipullorum</name>
    <dbReference type="NCBI Taxonomy" id="2840674"/>
    <lineage>
        <taxon>Bacteria</taxon>
        <taxon>Pseudomonadati</taxon>
        <taxon>Bacteroidota</taxon>
        <taxon>Bacteroidia</taxon>
        <taxon>Bacteroidales</taxon>
        <taxon>Candidatus Aphodosoma</taxon>
    </lineage>
</organism>
<dbReference type="InterPro" id="IPR008254">
    <property type="entry name" value="Flavodoxin/NO_synth"/>
</dbReference>
<dbReference type="PROSITE" id="PS00201">
    <property type="entry name" value="FLAVODOXIN"/>
    <property type="match status" value="1"/>
</dbReference>
<dbReference type="PROSITE" id="PS50902">
    <property type="entry name" value="FLAVODOXIN_LIKE"/>
    <property type="match status" value="1"/>
</dbReference>
<dbReference type="Gene3D" id="3.40.50.360">
    <property type="match status" value="1"/>
</dbReference>
<dbReference type="Gene3D" id="3.30.70.20">
    <property type="match status" value="1"/>
</dbReference>
<proteinExistence type="predicted"/>
<evidence type="ECO:0000256" key="3">
    <source>
        <dbReference type="ARBA" id="ARBA00023004"/>
    </source>
</evidence>
<dbReference type="InterPro" id="IPR017896">
    <property type="entry name" value="4Fe4S_Fe-S-bd"/>
</dbReference>
<evidence type="ECO:0000259" key="6">
    <source>
        <dbReference type="PROSITE" id="PS51379"/>
    </source>
</evidence>
<dbReference type="SUPFAM" id="SSF54862">
    <property type="entry name" value="4Fe-4S ferredoxins"/>
    <property type="match status" value="1"/>
</dbReference>
<name>A0A940DJ30_9BACT</name>
<reference evidence="7" key="1">
    <citation type="submission" date="2020-10" db="EMBL/GenBank/DDBJ databases">
        <authorList>
            <person name="Gilroy R."/>
        </authorList>
    </citation>
    <scope>NUCLEOTIDE SEQUENCE</scope>
    <source>
        <strain evidence="7">3924</strain>
    </source>
</reference>
<dbReference type="InterPro" id="IPR017900">
    <property type="entry name" value="4Fe4S_Fe_S_CS"/>
</dbReference>
<keyword evidence="2" id="KW-0479">Metal-binding</keyword>
<dbReference type="Proteomes" id="UP000712007">
    <property type="component" value="Unassembled WGS sequence"/>
</dbReference>
<evidence type="ECO:0000256" key="1">
    <source>
        <dbReference type="ARBA" id="ARBA00001917"/>
    </source>
</evidence>
<reference evidence="7" key="2">
    <citation type="journal article" date="2021" name="PeerJ">
        <title>Extensive microbial diversity within the chicken gut microbiome revealed by metagenomics and culture.</title>
        <authorList>
            <person name="Gilroy R."/>
            <person name="Ravi A."/>
            <person name="Getino M."/>
            <person name="Pursley I."/>
            <person name="Horton D.L."/>
            <person name="Alikhan N.F."/>
            <person name="Baker D."/>
            <person name="Gharbi K."/>
            <person name="Hall N."/>
            <person name="Watson M."/>
            <person name="Adriaenssens E.M."/>
            <person name="Foster-Nyarko E."/>
            <person name="Jarju S."/>
            <person name="Secka A."/>
            <person name="Antonio M."/>
            <person name="Oren A."/>
            <person name="Chaudhuri R.R."/>
            <person name="La Ragione R."/>
            <person name="Hildebrand F."/>
            <person name="Pallen M.J."/>
        </authorList>
    </citation>
    <scope>NUCLEOTIDE SEQUENCE</scope>
    <source>
        <strain evidence="7">3924</strain>
    </source>
</reference>
<dbReference type="InterPro" id="IPR001226">
    <property type="entry name" value="Flavodoxin_CS"/>
</dbReference>
<feature type="domain" description="4Fe-4S ferredoxin-type" evidence="6">
    <location>
        <begin position="210"/>
        <end position="234"/>
    </location>
</feature>
<evidence type="ECO:0000256" key="2">
    <source>
        <dbReference type="ARBA" id="ARBA00022723"/>
    </source>
</evidence>
<dbReference type="GO" id="GO:0046872">
    <property type="term" value="F:metal ion binding"/>
    <property type="evidence" value="ECO:0007669"/>
    <property type="project" value="UniProtKB-KW"/>
</dbReference>
<gene>
    <name evidence="7" type="ORF">IAC51_04205</name>
</gene>
<dbReference type="SUPFAM" id="SSF52218">
    <property type="entry name" value="Flavoproteins"/>
    <property type="match status" value="1"/>
</dbReference>
<dbReference type="GO" id="GO:0051536">
    <property type="term" value="F:iron-sulfur cluster binding"/>
    <property type="evidence" value="ECO:0007669"/>
    <property type="project" value="UniProtKB-KW"/>
</dbReference>
<dbReference type="Pfam" id="PF13187">
    <property type="entry name" value="Fer4_9"/>
    <property type="match status" value="1"/>
</dbReference>
<feature type="domain" description="Flavodoxin-like" evidence="5">
    <location>
        <begin position="6"/>
        <end position="149"/>
    </location>
</feature>
<sequence length="259" mass="28532">MAINTIHIIYFSATGTTLKTAKTIAEGGRVPNVKMHNLTRGADAELRIPDNEVALFAAPVYAGRIPAIMADALMKVKGVGTPAVVVCVYGNRDYDDALLELKSIADRQGFLPVSAAAFIAQHSIFPKLAAGRPDDVDIQAMREFGRRSMELAADAYNVCSRQFPVPGNYPYKEAKAIPLIPRTRRCDKCGACAKECPAHAIDPDNPSHTDVAKCISCAHCIHICPKHARRWGGLKYMMASRKFVKLFSDRKEPFILYRR</sequence>